<dbReference type="GO" id="GO:0006355">
    <property type="term" value="P:regulation of DNA-templated transcription"/>
    <property type="evidence" value="ECO:0007669"/>
    <property type="project" value="InterPro"/>
</dbReference>
<evidence type="ECO:0000259" key="8">
    <source>
        <dbReference type="PROSITE" id="PS50110"/>
    </source>
</evidence>
<evidence type="ECO:0000256" key="5">
    <source>
        <dbReference type="ARBA" id="ARBA00023163"/>
    </source>
</evidence>
<evidence type="ECO:0000256" key="4">
    <source>
        <dbReference type="ARBA" id="ARBA00023125"/>
    </source>
</evidence>
<dbReference type="CDD" id="cd00383">
    <property type="entry name" value="trans_reg_C"/>
    <property type="match status" value="1"/>
</dbReference>
<dbReference type="SUPFAM" id="SSF52172">
    <property type="entry name" value="CheY-like"/>
    <property type="match status" value="1"/>
</dbReference>
<dbReference type="InterPro" id="IPR036388">
    <property type="entry name" value="WH-like_DNA-bd_sf"/>
</dbReference>
<dbReference type="InterPro" id="IPR001867">
    <property type="entry name" value="OmpR/PhoB-type_DNA-bd"/>
</dbReference>
<dbReference type="GO" id="GO:0005829">
    <property type="term" value="C:cytosol"/>
    <property type="evidence" value="ECO:0007669"/>
    <property type="project" value="TreeGrafter"/>
</dbReference>
<dbReference type="PROSITE" id="PS51755">
    <property type="entry name" value="OMPR_PHOB"/>
    <property type="match status" value="1"/>
</dbReference>
<dbReference type="InterPro" id="IPR001789">
    <property type="entry name" value="Sig_transdc_resp-reg_receiver"/>
</dbReference>
<evidence type="ECO:0000256" key="1">
    <source>
        <dbReference type="ARBA" id="ARBA00022553"/>
    </source>
</evidence>
<organism evidence="10 11">
    <name type="scientific">Bacillus wiedmannii</name>
    <dbReference type="NCBI Taxonomy" id="1890302"/>
    <lineage>
        <taxon>Bacteria</taxon>
        <taxon>Bacillati</taxon>
        <taxon>Bacillota</taxon>
        <taxon>Bacilli</taxon>
        <taxon>Bacillales</taxon>
        <taxon>Bacillaceae</taxon>
        <taxon>Bacillus</taxon>
        <taxon>Bacillus cereus group</taxon>
    </lineage>
</organism>
<evidence type="ECO:0000256" key="3">
    <source>
        <dbReference type="ARBA" id="ARBA00023015"/>
    </source>
</evidence>
<dbReference type="GO" id="GO:0000976">
    <property type="term" value="F:transcription cis-regulatory region binding"/>
    <property type="evidence" value="ECO:0007669"/>
    <property type="project" value="TreeGrafter"/>
</dbReference>
<name>A0A1C4CLB4_9BACI</name>
<dbReference type="Gene3D" id="1.10.10.10">
    <property type="entry name" value="Winged helix-like DNA-binding domain superfamily/Winged helix DNA-binding domain"/>
    <property type="match status" value="1"/>
</dbReference>
<dbReference type="InterPro" id="IPR011006">
    <property type="entry name" value="CheY-like_superfamily"/>
</dbReference>
<reference evidence="11" key="1">
    <citation type="submission" date="2016-08" db="EMBL/GenBank/DDBJ databases">
        <authorList>
            <person name="Loux V."/>
            <person name="Rue O."/>
        </authorList>
    </citation>
    <scope>NUCLEOTIDE SEQUENCE [LARGE SCALE GENOMIC DNA]</scope>
    <source>
        <strain evidence="11">INRA Bc05-F1</strain>
    </source>
</reference>
<dbReference type="InterPro" id="IPR039420">
    <property type="entry name" value="WalR-like"/>
</dbReference>
<feature type="domain" description="Response regulatory" evidence="8">
    <location>
        <begin position="6"/>
        <end position="120"/>
    </location>
</feature>
<evidence type="ECO:0000313" key="10">
    <source>
        <dbReference type="EMBL" id="SCC19920.1"/>
    </source>
</evidence>
<dbReference type="GO" id="GO:0032993">
    <property type="term" value="C:protein-DNA complex"/>
    <property type="evidence" value="ECO:0007669"/>
    <property type="project" value="TreeGrafter"/>
</dbReference>
<feature type="domain" description="OmpR/PhoB-type" evidence="9">
    <location>
        <begin position="130"/>
        <end position="229"/>
    </location>
</feature>
<dbReference type="Proteomes" id="UP000196052">
    <property type="component" value="Unassembled WGS sequence"/>
</dbReference>
<dbReference type="CDD" id="cd17574">
    <property type="entry name" value="REC_OmpR"/>
    <property type="match status" value="1"/>
</dbReference>
<gene>
    <name evidence="10" type="ORF">BC05F1_02020</name>
</gene>
<dbReference type="Pfam" id="PF00486">
    <property type="entry name" value="Trans_reg_C"/>
    <property type="match status" value="1"/>
</dbReference>
<dbReference type="PANTHER" id="PTHR48111">
    <property type="entry name" value="REGULATOR OF RPOS"/>
    <property type="match status" value="1"/>
</dbReference>
<evidence type="ECO:0000256" key="7">
    <source>
        <dbReference type="PROSITE-ProRule" id="PRU01091"/>
    </source>
</evidence>
<accession>A0A1C4CLB4</accession>
<evidence type="ECO:0000256" key="2">
    <source>
        <dbReference type="ARBA" id="ARBA00023012"/>
    </source>
</evidence>
<feature type="modified residue" description="4-aspartylphosphate" evidence="6">
    <location>
        <position position="55"/>
    </location>
</feature>
<sequence>MEIMPTILVLEDEMPIRSFIVLNLKRAGFYVLEASTGEEALQILCEHTVDVALLDVMLPGIDGFQVCKSIREENKKIGIIMLTARVQNEDKVQGLGIGADDYIAKPFSPVELTARIQSLLRRIEVHDEKANIIISGPFSLNVIEERLYKSGQLVDLTPTEYMILQYLMNQASKPVSRDEILNMIWGTNYVGETKVVDVNMRRLRQKIECNPSEPEFILTVWGKGYVWKESIR</sequence>
<protein>
    <submittedName>
        <fullName evidence="10">Alkaline phosphatase synthesis response regulator</fullName>
    </submittedName>
</protein>
<dbReference type="GO" id="GO:0000156">
    <property type="term" value="F:phosphorelay response regulator activity"/>
    <property type="evidence" value="ECO:0007669"/>
    <property type="project" value="TreeGrafter"/>
</dbReference>
<feature type="DNA-binding region" description="OmpR/PhoB-type" evidence="7">
    <location>
        <begin position="130"/>
        <end position="229"/>
    </location>
</feature>
<dbReference type="PANTHER" id="PTHR48111:SF54">
    <property type="entry name" value="STAGE 0 SPORULATION PROTEIN A HOMOLOG"/>
    <property type="match status" value="1"/>
</dbReference>
<keyword evidence="4 7" id="KW-0238">DNA-binding</keyword>
<evidence type="ECO:0000259" key="9">
    <source>
        <dbReference type="PROSITE" id="PS51755"/>
    </source>
</evidence>
<keyword evidence="2" id="KW-0902">Two-component regulatory system</keyword>
<dbReference type="AlphaFoldDB" id="A0A1C4CLB4"/>
<dbReference type="PROSITE" id="PS50110">
    <property type="entry name" value="RESPONSE_REGULATORY"/>
    <property type="match status" value="1"/>
</dbReference>
<dbReference type="Gene3D" id="6.10.250.690">
    <property type="match status" value="1"/>
</dbReference>
<dbReference type="Gene3D" id="3.40.50.2300">
    <property type="match status" value="1"/>
</dbReference>
<dbReference type="FunFam" id="3.40.50.2300:FF:000001">
    <property type="entry name" value="DNA-binding response regulator PhoB"/>
    <property type="match status" value="1"/>
</dbReference>
<dbReference type="SMART" id="SM00448">
    <property type="entry name" value="REC"/>
    <property type="match status" value="1"/>
</dbReference>
<dbReference type="EMBL" id="FMBE01000013">
    <property type="protein sequence ID" value="SCC19920.1"/>
    <property type="molecule type" value="Genomic_DNA"/>
</dbReference>
<keyword evidence="3" id="KW-0805">Transcription regulation</keyword>
<dbReference type="Pfam" id="PF00072">
    <property type="entry name" value="Response_reg"/>
    <property type="match status" value="1"/>
</dbReference>
<proteinExistence type="predicted"/>
<dbReference type="SMART" id="SM00862">
    <property type="entry name" value="Trans_reg_C"/>
    <property type="match status" value="1"/>
</dbReference>
<evidence type="ECO:0000313" key="11">
    <source>
        <dbReference type="Proteomes" id="UP000196052"/>
    </source>
</evidence>
<keyword evidence="1 6" id="KW-0597">Phosphoprotein</keyword>
<evidence type="ECO:0000256" key="6">
    <source>
        <dbReference type="PROSITE-ProRule" id="PRU00169"/>
    </source>
</evidence>
<keyword evidence="5" id="KW-0804">Transcription</keyword>